<proteinExistence type="predicted"/>
<accession>A0A834VZ34</accession>
<organism evidence="1 2">
    <name type="scientific">Senna tora</name>
    <dbReference type="NCBI Taxonomy" id="362788"/>
    <lineage>
        <taxon>Eukaryota</taxon>
        <taxon>Viridiplantae</taxon>
        <taxon>Streptophyta</taxon>
        <taxon>Embryophyta</taxon>
        <taxon>Tracheophyta</taxon>
        <taxon>Spermatophyta</taxon>
        <taxon>Magnoliopsida</taxon>
        <taxon>eudicotyledons</taxon>
        <taxon>Gunneridae</taxon>
        <taxon>Pentapetalae</taxon>
        <taxon>rosids</taxon>
        <taxon>fabids</taxon>
        <taxon>Fabales</taxon>
        <taxon>Fabaceae</taxon>
        <taxon>Caesalpinioideae</taxon>
        <taxon>Cassia clade</taxon>
        <taxon>Senna</taxon>
    </lineage>
</organism>
<comment type="caution">
    <text evidence="1">The sequence shown here is derived from an EMBL/GenBank/DDBJ whole genome shotgun (WGS) entry which is preliminary data.</text>
</comment>
<dbReference type="Proteomes" id="UP000634136">
    <property type="component" value="Unassembled WGS sequence"/>
</dbReference>
<protein>
    <submittedName>
        <fullName evidence="1">Basic 7S globulin-like</fullName>
    </submittedName>
</protein>
<dbReference type="EMBL" id="JAAIUW010000013">
    <property type="protein sequence ID" value="KAF7802747.1"/>
    <property type="molecule type" value="Genomic_DNA"/>
</dbReference>
<keyword evidence="2" id="KW-1185">Reference proteome</keyword>
<reference evidence="1" key="1">
    <citation type="submission" date="2020-09" db="EMBL/GenBank/DDBJ databases">
        <title>Genome-Enabled Discovery of Anthraquinone Biosynthesis in Senna tora.</title>
        <authorList>
            <person name="Kang S.-H."/>
            <person name="Pandey R.P."/>
            <person name="Lee C.-M."/>
            <person name="Sim J.-S."/>
            <person name="Jeong J.-T."/>
            <person name="Choi B.-S."/>
            <person name="Jung M."/>
            <person name="Ginzburg D."/>
            <person name="Zhao K."/>
            <person name="Won S.Y."/>
            <person name="Oh T.-J."/>
            <person name="Yu Y."/>
            <person name="Kim N.-H."/>
            <person name="Lee O.R."/>
            <person name="Lee T.-H."/>
            <person name="Bashyal P."/>
            <person name="Kim T.-S."/>
            <person name="Lee W.-H."/>
            <person name="Kawkins C."/>
            <person name="Kim C.-K."/>
            <person name="Kim J.S."/>
            <person name="Ahn B.O."/>
            <person name="Rhee S.Y."/>
            <person name="Sohng J.K."/>
        </authorList>
    </citation>
    <scope>NUCLEOTIDE SEQUENCE</scope>
    <source>
        <tissue evidence="1">Leaf</tissue>
    </source>
</reference>
<name>A0A834VZ34_9FABA</name>
<evidence type="ECO:0000313" key="1">
    <source>
        <dbReference type="EMBL" id="KAF7802747.1"/>
    </source>
</evidence>
<gene>
    <name evidence="1" type="ORF">G2W53_041858</name>
</gene>
<evidence type="ECO:0000313" key="2">
    <source>
        <dbReference type="Proteomes" id="UP000634136"/>
    </source>
</evidence>
<dbReference type="AlphaFoldDB" id="A0A834VZ34"/>
<sequence length="90" mass="9767">MGLARIDLPFPIQLSLAYSLPCKFALCLPTSSNTKGNFLIGVRASQSVSDCFEEGQAYERKITKVGSVGSFVLRIAFIYVESLEATENAS</sequence>